<dbReference type="GeneID" id="20642834"/>
<accession>G5ACS8</accession>
<reference evidence="2 3" key="1">
    <citation type="journal article" date="2006" name="Science">
        <title>Phytophthora genome sequences uncover evolutionary origins and mechanisms of pathogenesis.</title>
        <authorList>
            <person name="Tyler B.M."/>
            <person name="Tripathy S."/>
            <person name="Zhang X."/>
            <person name="Dehal P."/>
            <person name="Jiang R.H."/>
            <person name="Aerts A."/>
            <person name="Arredondo F.D."/>
            <person name="Baxter L."/>
            <person name="Bensasson D."/>
            <person name="Beynon J.L."/>
            <person name="Chapman J."/>
            <person name="Damasceno C.M."/>
            <person name="Dorrance A.E."/>
            <person name="Dou D."/>
            <person name="Dickerman A.W."/>
            <person name="Dubchak I.L."/>
            <person name="Garbelotto M."/>
            <person name="Gijzen M."/>
            <person name="Gordon S.G."/>
            <person name="Govers F."/>
            <person name="Grunwald N.J."/>
            <person name="Huang W."/>
            <person name="Ivors K.L."/>
            <person name="Jones R.W."/>
            <person name="Kamoun S."/>
            <person name="Krampis K."/>
            <person name="Lamour K.H."/>
            <person name="Lee M.K."/>
            <person name="McDonald W.H."/>
            <person name="Medina M."/>
            <person name="Meijer H.J."/>
            <person name="Nordberg E.K."/>
            <person name="Maclean D.J."/>
            <person name="Ospina-Giraldo M.D."/>
            <person name="Morris P.F."/>
            <person name="Phuntumart V."/>
            <person name="Putnam N.H."/>
            <person name="Rash S."/>
            <person name="Rose J.K."/>
            <person name="Sakihama Y."/>
            <person name="Salamov A.A."/>
            <person name="Savidor A."/>
            <person name="Scheuring C.F."/>
            <person name="Smith B.M."/>
            <person name="Sobral B.W."/>
            <person name="Terry A."/>
            <person name="Torto-Alalibo T.A."/>
            <person name="Win J."/>
            <person name="Xu Z."/>
            <person name="Zhang H."/>
            <person name="Grigoriev I.V."/>
            <person name="Rokhsar D.S."/>
            <person name="Boore J.L."/>
        </authorList>
    </citation>
    <scope>NUCLEOTIDE SEQUENCE [LARGE SCALE GENOMIC DNA]</scope>
    <source>
        <strain evidence="2 3">P6497</strain>
    </source>
</reference>
<protein>
    <submittedName>
        <fullName evidence="2">Uncharacterized protein</fullName>
    </submittedName>
</protein>
<evidence type="ECO:0000256" key="1">
    <source>
        <dbReference type="SAM" id="MobiDB-lite"/>
    </source>
</evidence>
<keyword evidence="3" id="KW-1185">Reference proteome</keyword>
<evidence type="ECO:0000313" key="2">
    <source>
        <dbReference type="EMBL" id="EGZ07152.1"/>
    </source>
</evidence>
<dbReference type="AlphaFoldDB" id="G5ACS8"/>
<dbReference type="Proteomes" id="UP000002640">
    <property type="component" value="Unassembled WGS sequence"/>
</dbReference>
<evidence type="ECO:0000313" key="3">
    <source>
        <dbReference type="Proteomes" id="UP000002640"/>
    </source>
</evidence>
<organism evidence="2 3">
    <name type="scientific">Phytophthora sojae (strain P6497)</name>
    <name type="common">Soybean stem and root rot agent</name>
    <name type="synonym">Phytophthora megasperma f. sp. glycines</name>
    <dbReference type="NCBI Taxonomy" id="1094619"/>
    <lineage>
        <taxon>Eukaryota</taxon>
        <taxon>Sar</taxon>
        <taxon>Stramenopiles</taxon>
        <taxon>Oomycota</taxon>
        <taxon>Peronosporomycetes</taxon>
        <taxon>Peronosporales</taxon>
        <taxon>Peronosporaceae</taxon>
        <taxon>Phytophthora</taxon>
    </lineage>
</organism>
<feature type="region of interest" description="Disordered" evidence="1">
    <location>
        <begin position="1"/>
        <end position="51"/>
    </location>
</feature>
<dbReference type="RefSeq" id="XP_009537916.1">
    <property type="nucleotide sequence ID" value="XM_009539621.1"/>
</dbReference>
<sequence>MTAAWSARDPTGSRTALPRRGCNGKRRGGSSARLRSSVRAPLGRRLRGTLPPSGSVRINGLLEMPYSPDTGADKSVVPRDEFDSLRAMQPSLQAATLLHAVEAVMADGRTQLCDQEVLLDLELAGRVTRFLLGRDVLKGLGIDVEQQLAQLAGPSLLEDETDEFPVGDAIPVPQDAAGLVNGFAPLLDRAAANGMPPEHLGTLREILEIYPDVWEQFVSLGERCRAGTQTWYANLVRRTSSG</sequence>
<name>G5ACS8_PHYSP</name>
<feature type="compositionally biased region" description="Low complexity" evidence="1">
    <location>
        <begin position="29"/>
        <end position="40"/>
    </location>
</feature>
<gene>
    <name evidence="2" type="ORF">PHYSODRAFT_307114</name>
</gene>
<dbReference type="KEGG" id="psoj:PHYSODRAFT_307114"/>
<dbReference type="EMBL" id="JH159163">
    <property type="protein sequence ID" value="EGZ07152.1"/>
    <property type="molecule type" value="Genomic_DNA"/>
</dbReference>
<proteinExistence type="predicted"/>
<dbReference type="InParanoid" id="G5ACS8"/>